<feature type="region of interest" description="Disordered" evidence="1">
    <location>
        <begin position="876"/>
        <end position="961"/>
    </location>
</feature>
<feature type="compositionally biased region" description="Low complexity" evidence="1">
    <location>
        <begin position="547"/>
        <end position="560"/>
    </location>
</feature>
<feature type="compositionally biased region" description="Low complexity" evidence="1">
    <location>
        <begin position="495"/>
        <end position="511"/>
    </location>
</feature>
<feature type="region of interest" description="Disordered" evidence="1">
    <location>
        <begin position="299"/>
        <end position="371"/>
    </location>
</feature>
<feature type="region of interest" description="Disordered" evidence="1">
    <location>
        <begin position="76"/>
        <end position="149"/>
    </location>
</feature>
<accession>A0A8C9V077</accession>
<feature type="region of interest" description="Disordered" evidence="1">
    <location>
        <begin position="682"/>
        <end position="784"/>
    </location>
</feature>
<name>A0A8C9V077_SCLFO</name>
<evidence type="ECO:0000256" key="1">
    <source>
        <dbReference type="SAM" id="MobiDB-lite"/>
    </source>
</evidence>
<feature type="region of interest" description="Disordered" evidence="1">
    <location>
        <begin position="1331"/>
        <end position="1435"/>
    </location>
</feature>
<feature type="compositionally biased region" description="Polar residues" evidence="1">
    <location>
        <begin position="1017"/>
        <end position="1027"/>
    </location>
</feature>
<feature type="compositionally biased region" description="Polar residues" evidence="1">
    <location>
        <begin position="762"/>
        <end position="773"/>
    </location>
</feature>
<feature type="compositionally biased region" description="Low complexity" evidence="1">
    <location>
        <begin position="1247"/>
        <end position="1260"/>
    </location>
</feature>
<organism evidence="2 3">
    <name type="scientific">Scleropages formosus</name>
    <name type="common">Asian bonytongue</name>
    <name type="synonym">Osteoglossum formosum</name>
    <dbReference type="NCBI Taxonomy" id="113540"/>
    <lineage>
        <taxon>Eukaryota</taxon>
        <taxon>Metazoa</taxon>
        <taxon>Chordata</taxon>
        <taxon>Craniata</taxon>
        <taxon>Vertebrata</taxon>
        <taxon>Euteleostomi</taxon>
        <taxon>Actinopterygii</taxon>
        <taxon>Neopterygii</taxon>
        <taxon>Teleostei</taxon>
        <taxon>Osteoglossocephala</taxon>
        <taxon>Osteoglossomorpha</taxon>
        <taxon>Osteoglossiformes</taxon>
        <taxon>Osteoglossidae</taxon>
        <taxon>Scleropages</taxon>
    </lineage>
</organism>
<feature type="compositionally biased region" description="Low complexity" evidence="1">
    <location>
        <begin position="586"/>
        <end position="606"/>
    </location>
</feature>
<dbReference type="GO" id="GO:0030154">
    <property type="term" value="P:cell differentiation"/>
    <property type="evidence" value="ECO:0007669"/>
    <property type="project" value="TreeGrafter"/>
</dbReference>
<reference evidence="2" key="2">
    <citation type="submission" date="2025-08" db="UniProtKB">
        <authorList>
            <consortium name="Ensembl"/>
        </authorList>
    </citation>
    <scope>IDENTIFICATION</scope>
</reference>
<dbReference type="Proteomes" id="UP000694397">
    <property type="component" value="Chromosome 23"/>
</dbReference>
<feature type="compositionally biased region" description="Polar residues" evidence="1">
    <location>
        <begin position="1405"/>
        <end position="1435"/>
    </location>
</feature>
<feature type="region of interest" description="Disordered" evidence="1">
    <location>
        <begin position="983"/>
        <end position="1002"/>
    </location>
</feature>
<feature type="compositionally biased region" description="Polar residues" evidence="1">
    <location>
        <begin position="484"/>
        <end position="494"/>
    </location>
</feature>
<feature type="compositionally biased region" description="Polar residues" evidence="1">
    <location>
        <begin position="299"/>
        <end position="309"/>
    </location>
</feature>
<dbReference type="PANTHER" id="PTHR23039">
    <property type="entry name" value="NANCE-HORAN SYNDROME PROTEIN"/>
    <property type="match status" value="1"/>
</dbReference>
<feature type="compositionally biased region" description="Low complexity" evidence="1">
    <location>
        <begin position="310"/>
        <end position="352"/>
    </location>
</feature>
<feature type="compositionally biased region" description="Polar residues" evidence="1">
    <location>
        <begin position="512"/>
        <end position="534"/>
    </location>
</feature>
<feature type="compositionally biased region" description="Basic and acidic residues" evidence="1">
    <location>
        <begin position="400"/>
        <end position="411"/>
    </location>
</feature>
<proteinExistence type="predicted"/>
<feature type="compositionally biased region" description="Polar residues" evidence="1">
    <location>
        <begin position="1356"/>
        <end position="1376"/>
    </location>
</feature>
<dbReference type="GeneID" id="108938892"/>
<reference evidence="2 3" key="1">
    <citation type="submission" date="2019-04" db="EMBL/GenBank/DDBJ databases">
        <authorList>
            <consortium name="Wellcome Sanger Institute Data Sharing"/>
        </authorList>
    </citation>
    <scope>NUCLEOTIDE SEQUENCE [LARGE SCALE GENOMIC DNA]</scope>
</reference>
<evidence type="ECO:0000313" key="3">
    <source>
        <dbReference type="Proteomes" id="UP000694397"/>
    </source>
</evidence>
<reference evidence="2" key="3">
    <citation type="submission" date="2025-09" db="UniProtKB">
        <authorList>
            <consortium name="Ensembl"/>
        </authorList>
    </citation>
    <scope>IDENTIFICATION</scope>
</reference>
<feature type="region of interest" description="Disordered" evidence="1">
    <location>
        <begin position="451"/>
        <end position="470"/>
    </location>
</feature>
<dbReference type="PANTHER" id="PTHR23039:SF6">
    <property type="entry name" value="SIMILAR TO MKIAA1522 PROTEIN"/>
    <property type="match status" value="1"/>
</dbReference>
<feature type="compositionally biased region" description="Basic and acidic residues" evidence="1">
    <location>
        <begin position="740"/>
        <end position="749"/>
    </location>
</feature>
<feature type="region of interest" description="Disordered" evidence="1">
    <location>
        <begin position="484"/>
        <end position="665"/>
    </location>
</feature>
<dbReference type="GeneTree" id="ENSGT00950000182963"/>
<feature type="compositionally biased region" description="Polar residues" evidence="1">
    <location>
        <begin position="607"/>
        <end position="623"/>
    </location>
</feature>
<feature type="compositionally biased region" description="Polar residues" evidence="1">
    <location>
        <begin position="1046"/>
        <end position="1056"/>
    </location>
</feature>
<feature type="compositionally biased region" description="Pro residues" evidence="1">
    <location>
        <begin position="889"/>
        <end position="905"/>
    </location>
</feature>
<feature type="compositionally biased region" description="Polar residues" evidence="1">
    <location>
        <begin position="1188"/>
        <end position="1207"/>
    </location>
</feature>
<dbReference type="InterPro" id="IPR024845">
    <property type="entry name" value="NHS-like"/>
</dbReference>
<feature type="compositionally biased region" description="Pro residues" evidence="1">
    <location>
        <begin position="651"/>
        <end position="665"/>
    </location>
</feature>
<keyword evidence="3" id="KW-1185">Reference proteome</keyword>
<feature type="compositionally biased region" description="Polar residues" evidence="1">
    <location>
        <begin position="907"/>
        <end position="928"/>
    </location>
</feature>
<gene>
    <name evidence="2" type="primary">nhsl3</name>
</gene>
<protein>
    <submittedName>
        <fullName evidence="2">NHS like 3</fullName>
    </submittedName>
</protein>
<feature type="compositionally biased region" description="Basic and acidic residues" evidence="1">
    <location>
        <begin position="703"/>
        <end position="732"/>
    </location>
</feature>
<feature type="compositionally biased region" description="Polar residues" evidence="1">
    <location>
        <begin position="1170"/>
        <end position="1179"/>
    </location>
</feature>
<dbReference type="Pfam" id="PF15273">
    <property type="entry name" value="NHS"/>
    <property type="match status" value="1"/>
</dbReference>
<feature type="compositionally biased region" description="Low complexity" evidence="1">
    <location>
        <begin position="458"/>
        <end position="470"/>
    </location>
</feature>
<evidence type="ECO:0000313" key="2">
    <source>
        <dbReference type="Ensembl" id="ENSSFOP00015011076.2"/>
    </source>
</evidence>
<feature type="region of interest" description="Disordered" evidence="1">
    <location>
        <begin position="1168"/>
        <end position="1288"/>
    </location>
</feature>
<dbReference type="Ensembl" id="ENSSFOT00015011224.2">
    <property type="protein sequence ID" value="ENSSFOP00015011076.2"/>
    <property type="gene ID" value="ENSSFOG00015007158.2"/>
</dbReference>
<sequence length="1435" mass="153265">MVIFLSKSLRSLLSVFKKKAASKPEDDRRLTVHFQSSPHYQENVFIEGSRPRYLEVLHSEAQEGLKILQQEEKQNGLDAESVSSTTTLGPGGGACQRERRGSLGSRSTTGDTASTASTRPALARQGSTFKPPNPVRRPEKLRRRSRRTTIMGIPHHVQKELGLERGVMLQPKMDGKVSNGGEGLPGIVVIPTIDGEVPTANHGGARVHLQNIELLQSSKEEQLLKHHIQQVYQEDVEICPANMRRPKSLAVPGLTTGGFLAEPQGPVMSISPQATYLSTIIPNAILPAAVDVIEINRSRSQSSVRTVGKSSLSASPASSRCAAARGPSSNRSHSQSSETVISNSSTISSKCSAQVPNGTEKDAEHGGPLASDRVSLCSATSWLSSASASTKQQAEMAPHGGREMNDGESQRSDGSFIRCLSVTKTKMPPAPPKRTYSLHQDKLKQRSQEILETDSNDSGVSSGKMSGVSGAKYSNAEEEALTQNLSASAGSPTDSTNSCSLDDSRSSVTSSALMSDQTVTPDSAPGSSESSPQKLPSRGNKFERTLSPSSGYSSQSGTPTLSAKEIHPPSPGNKKAKPTKPERMGSQASPAASISSSLTSLSSSVSETVHQDAQVNGQPSNIPKASPHSAVGADKVSSASRKVTLREELDIPPPPKVRAPFPPPPEIWMHNKRTFDLLCGSRAAATRLTMPQTRHPKAPSQDQKQETVNGEHKTPGTEKQREDSSETNKEGKLQSWNDPVSEHKPETSKCIKGPSDMENPKAEQTNLIVQQKQEPTEKSKDQDSLEACILTNQKREQESSAMLKKVPPPVMKKNSLMAHTYHPPKVKENLLVQKKNLPPEVETNPLLEEKMMNVQKQEALDKGAVAERFNTLQSMQTLSVDAPKVAGVSPPPSPPPAYHPPPPPSKNGLTASVSSSLLEDNQLNTTVESCWPPPPPPIEESPTPVFEEQDELDFPPPPPPVLQETLLDSTEGFVTVTEIQGTSESLVESISKTQPPVSSLADTPMAVKECVHEEELVTQSSTDSTANVLPVRPETSEAVQPRATLGHSTESKSQAPQVPHSKQMPLPLPAGVPPPPQEAPPPPPTVHNEILTAPAVIFPPALPTHVPLAPPLPEEKKTSAIFKRQPGNMNWESKSKDLEPWNRSSPVPKEDANIPLVTPSLLQMVRLRSVNVSDDQTANPAEDREMGNGSSPSEGQSQTQAGSQSVPQKPVRKSLSLKSPGPSGAAPSLRLQEAIRMKTAAMTSKDALPARLSLRSPLSSNSGGESGVFSSKPSEGGDVHKSPASTASFIFSRSTKKVVIETPTSPEAQSSLKQSLVAELMQVSDTANLAVADSKPSAMAKRPSKVPPPVARKPGQVSNNQSKLASQSEKVESSPTEMPASAANVQSKRVQPAGQNAHPEDSKEATSSTEAANTVEAQPTSRRSSGSARTDQSEL</sequence>
<feature type="compositionally biased region" description="Pro residues" evidence="1">
    <location>
        <begin position="1066"/>
        <end position="1085"/>
    </location>
</feature>
<feature type="compositionally biased region" description="Basic and acidic residues" evidence="1">
    <location>
        <begin position="774"/>
        <end position="783"/>
    </location>
</feature>
<feature type="compositionally biased region" description="Low complexity" evidence="1">
    <location>
        <begin position="104"/>
        <end position="119"/>
    </location>
</feature>
<feature type="region of interest" description="Disordered" evidence="1">
    <location>
        <begin position="387"/>
        <end position="446"/>
    </location>
</feature>
<feature type="compositionally biased region" description="Polar residues" evidence="1">
    <location>
        <begin position="983"/>
        <end position="1001"/>
    </location>
</feature>
<dbReference type="RefSeq" id="XP_018615386.2">
    <property type="nucleotide sequence ID" value="XM_018759870.2"/>
</dbReference>
<feature type="region of interest" description="Disordered" evidence="1">
    <location>
        <begin position="1012"/>
        <end position="1155"/>
    </location>
</feature>